<protein>
    <submittedName>
        <fullName evidence="1">Uncharacterized protein</fullName>
    </submittedName>
</protein>
<sequence>MRFFIQFHLTLSNNITTGDVVPDFSFTANEEITSIIDLLPVLWHLLLLCLTFMDLFPERMTDFDISGWLDP</sequence>
<dbReference type="AlphaFoldDB" id="A0A8H3XEU8"/>
<evidence type="ECO:0000313" key="1">
    <source>
        <dbReference type="EMBL" id="KAF0445755.1"/>
    </source>
</evidence>
<dbReference type="EMBL" id="WTPW01001263">
    <property type="protein sequence ID" value="KAF0445755.1"/>
    <property type="molecule type" value="Genomic_DNA"/>
</dbReference>
<gene>
    <name evidence="1" type="ORF">F8M41_003064</name>
</gene>
<accession>A0A8H3XEU8</accession>
<dbReference type="Proteomes" id="UP000439903">
    <property type="component" value="Unassembled WGS sequence"/>
</dbReference>
<reference evidence="1 2" key="1">
    <citation type="journal article" date="2019" name="Environ. Microbiol.">
        <title>At the nexus of three kingdoms: the genome of the mycorrhizal fungus Gigaspora margarita provides insights into plant, endobacterial and fungal interactions.</title>
        <authorList>
            <person name="Venice F."/>
            <person name="Ghignone S."/>
            <person name="Salvioli di Fossalunga A."/>
            <person name="Amselem J."/>
            <person name="Novero M."/>
            <person name="Xianan X."/>
            <person name="Sedzielewska Toro K."/>
            <person name="Morin E."/>
            <person name="Lipzen A."/>
            <person name="Grigoriev I.V."/>
            <person name="Henrissat B."/>
            <person name="Martin F.M."/>
            <person name="Bonfante P."/>
        </authorList>
    </citation>
    <scope>NUCLEOTIDE SEQUENCE [LARGE SCALE GENOMIC DNA]</scope>
    <source>
        <strain evidence="1 2">BEG34</strain>
    </source>
</reference>
<proteinExistence type="predicted"/>
<name>A0A8H3XEU8_GIGMA</name>
<comment type="caution">
    <text evidence="1">The sequence shown here is derived from an EMBL/GenBank/DDBJ whole genome shotgun (WGS) entry which is preliminary data.</text>
</comment>
<organism evidence="1 2">
    <name type="scientific">Gigaspora margarita</name>
    <dbReference type="NCBI Taxonomy" id="4874"/>
    <lineage>
        <taxon>Eukaryota</taxon>
        <taxon>Fungi</taxon>
        <taxon>Fungi incertae sedis</taxon>
        <taxon>Mucoromycota</taxon>
        <taxon>Glomeromycotina</taxon>
        <taxon>Glomeromycetes</taxon>
        <taxon>Diversisporales</taxon>
        <taxon>Gigasporaceae</taxon>
        <taxon>Gigaspora</taxon>
    </lineage>
</organism>
<evidence type="ECO:0000313" key="2">
    <source>
        <dbReference type="Proteomes" id="UP000439903"/>
    </source>
</evidence>
<keyword evidence="2" id="KW-1185">Reference proteome</keyword>